<keyword evidence="4" id="KW-0503">Monooxygenase</keyword>
<dbReference type="Gene3D" id="3.20.20.30">
    <property type="entry name" value="Luciferase-like domain"/>
    <property type="match status" value="1"/>
</dbReference>
<keyword evidence="6" id="KW-1185">Reference proteome</keyword>
<dbReference type="SUPFAM" id="SSF51679">
    <property type="entry name" value="Bacterial luciferase-like"/>
    <property type="match status" value="1"/>
</dbReference>
<dbReference type="InterPro" id="IPR036661">
    <property type="entry name" value="Luciferase-like_sf"/>
</dbReference>
<keyword evidence="3" id="KW-0560">Oxidoreductase</keyword>
<accession>A0ABS7CP13</accession>
<sequence>FDHHDFTQYLPDEAFPDLDGVGSEGFQSKTAAVIADARKHGLTLREVAYKVAKPRPEFIGTPDQVADLMQRWLDEEGADGFMLDIHSPSGLEDFVELVIPVLQARGL</sequence>
<proteinExistence type="predicted"/>
<feature type="non-terminal residue" evidence="5">
    <location>
        <position position="1"/>
    </location>
</feature>
<evidence type="ECO:0000256" key="2">
    <source>
        <dbReference type="ARBA" id="ARBA00022643"/>
    </source>
</evidence>
<gene>
    <name evidence="5" type="ORF">K0U00_50520</name>
</gene>
<protein>
    <submittedName>
        <fullName evidence="5">LLM class flavin-dependent oxidoreductase</fullName>
    </submittedName>
</protein>
<comment type="caution">
    <text evidence="5">The sequence shown here is derived from an EMBL/GenBank/DDBJ whole genome shotgun (WGS) entry which is preliminary data.</text>
</comment>
<evidence type="ECO:0000256" key="3">
    <source>
        <dbReference type="ARBA" id="ARBA00023002"/>
    </source>
</evidence>
<reference evidence="5 6" key="1">
    <citation type="submission" date="2021-07" db="EMBL/GenBank/DDBJ databases">
        <title>Paenibacillus radiodurans sp. nov., isolated from the southeastern edge of Tengger Desert.</title>
        <authorList>
            <person name="Zhang G."/>
        </authorList>
    </citation>
    <scope>NUCLEOTIDE SEQUENCE [LARGE SCALE GENOMIC DNA]</scope>
    <source>
        <strain evidence="5 6">CCM 7311</strain>
    </source>
</reference>
<evidence type="ECO:0000256" key="1">
    <source>
        <dbReference type="ARBA" id="ARBA00022630"/>
    </source>
</evidence>
<evidence type="ECO:0000313" key="5">
    <source>
        <dbReference type="EMBL" id="MBW7462316.1"/>
    </source>
</evidence>
<keyword evidence="2" id="KW-0288">FMN</keyword>
<dbReference type="PANTHER" id="PTHR30011">
    <property type="entry name" value="ALKANESULFONATE MONOOXYGENASE-RELATED"/>
    <property type="match status" value="1"/>
</dbReference>
<dbReference type="InterPro" id="IPR051260">
    <property type="entry name" value="Diverse_substr_monoxygenases"/>
</dbReference>
<keyword evidence="1" id="KW-0285">Flavoprotein</keyword>
<dbReference type="Proteomes" id="UP001519887">
    <property type="component" value="Unassembled WGS sequence"/>
</dbReference>
<evidence type="ECO:0000256" key="4">
    <source>
        <dbReference type="ARBA" id="ARBA00023033"/>
    </source>
</evidence>
<name>A0ABS7CP13_9BACL</name>
<evidence type="ECO:0000313" key="6">
    <source>
        <dbReference type="Proteomes" id="UP001519887"/>
    </source>
</evidence>
<organism evidence="5 6">
    <name type="scientific">Paenibacillus sepulcri</name>
    <dbReference type="NCBI Taxonomy" id="359917"/>
    <lineage>
        <taxon>Bacteria</taxon>
        <taxon>Bacillati</taxon>
        <taxon>Bacillota</taxon>
        <taxon>Bacilli</taxon>
        <taxon>Bacillales</taxon>
        <taxon>Paenibacillaceae</taxon>
        <taxon>Paenibacillus</taxon>
    </lineage>
</organism>
<feature type="non-terminal residue" evidence="5">
    <location>
        <position position="107"/>
    </location>
</feature>
<dbReference type="PANTHER" id="PTHR30011:SF16">
    <property type="entry name" value="C2H2 FINGER DOMAIN TRANSCRIPTION FACTOR (EUROFUNG)-RELATED"/>
    <property type="match status" value="1"/>
</dbReference>
<dbReference type="EMBL" id="JAHZIK010003804">
    <property type="protein sequence ID" value="MBW7462316.1"/>
    <property type="molecule type" value="Genomic_DNA"/>
</dbReference>